<evidence type="ECO:0000313" key="13">
    <source>
        <dbReference type="Proteomes" id="UP000199561"/>
    </source>
</evidence>
<dbReference type="SUPFAM" id="SSF53150">
    <property type="entry name" value="DNA repair protein MutS, domain II"/>
    <property type="match status" value="1"/>
</dbReference>
<dbReference type="GO" id="GO:0140664">
    <property type="term" value="F:ATP-dependent DNA damage sensor activity"/>
    <property type="evidence" value="ECO:0007669"/>
    <property type="project" value="InterPro"/>
</dbReference>
<dbReference type="Pfam" id="PF00488">
    <property type="entry name" value="MutS_V"/>
    <property type="match status" value="1"/>
</dbReference>
<dbReference type="CDD" id="cd03284">
    <property type="entry name" value="ABC_MutS1"/>
    <property type="match status" value="1"/>
</dbReference>
<comment type="function">
    <text evidence="8 9">This protein is involved in the repair of mismatches in DNA. It is possible that it carries out the mismatch recognition step. This protein has a weak ATPase activity.</text>
</comment>
<protein>
    <recommendedName>
        <fullName evidence="2 9">DNA mismatch repair protein MutS</fullName>
    </recommendedName>
</protein>
<dbReference type="InterPro" id="IPR017261">
    <property type="entry name" value="DNA_mismatch_repair_MutS/MSH"/>
</dbReference>
<dbReference type="NCBIfam" id="NF003810">
    <property type="entry name" value="PRK05399.1"/>
    <property type="match status" value="1"/>
</dbReference>
<dbReference type="InterPro" id="IPR007861">
    <property type="entry name" value="DNA_mismatch_repair_MutS_clamp"/>
</dbReference>
<organism evidence="12 13">
    <name type="scientific">Nitrosomonas nitrosa</name>
    <dbReference type="NCBI Taxonomy" id="52442"/>
    <lineage>
        <taxon>Bacteria</taxon>
        <taxon>Pseudomonadati</taxon>
        <taxon>Pseudomonadota</taxon>
        <taxon>Betaproteobacteria</taxon>
        <taxon>Nitrosomonadales</taxon>
        <taxon>Nitrosomonadaceae</taxon>
        <taxon>Nitrosomonas</taxon>
    </lineage>
</organism>
<dbReference type="PROSITE" id="PS00486">
    <property type="entry name" value="DNA_MISMATCH_REPAIR_2"/>
    <property type="match status" value="1"/>
</dbReference>
<evidence type="ECO:0000256" key="9">
    <source>
        <dbReference type="HAMAP-Rule" id="MF_00096"/>
    </source>
</evidence>
<evidence type="ECO:0000313" key="12">
    <source>
        <dbReference type="EMBL" id="SFM23929.1"/>
    </source>
</evidence>
<dbReference type="GO" id="GO:0005524">
    <property type="term" value="F:ATP binding"/>
    <property type="evidence" value="ECO:0007669"/>
    <property type="project" value="UniProtKB-UniRule"/>
</dbReference>
<evidence type="ECO:0000256" key="8">
    <source>
        <dbReference type="ARBA" id="ARBA00024647"/>
    </source>
</evidence>
<dbReference type="InterPro" id="IPR036678">
    <property type="entry name" value="MutS_con_dom_sf"/>
</dbReference>
<dbReference type="PANTHER" id="PTHR11361">
    <property type="entry name" value="DNA MISMATCH REPAIR PROTEIN MUTS FAMILY MEMBER"/>
    <property type="match status" value="1"/>
</dbReference>
<dbReference type="Gene3D" id="3.30.420.110">
    <property type="entry name" value="MutS, connector domain"/>
    <property type="match status" value="1"/>
</dbReference>
<dbReference type="Proteomes" id="UP000199561">
    <property type="component" value="Unassembled WGS sequence"/>
</dbReference>
<feature type="binding site" evidence="9">
    <location>
        <begin position="618"/>
        <end position="625"/>
    </location>
    <ligand>
        <name>ATP</name>
        <dbReference type="ChEBI" id="CHEBI:30616"/>
    </ligand>
</feature>
<keyword evidence="4 9" id="KW-0227">DNA damage</keyword>
<keyword evidence="7 9" id="KW-0234">DNA repair</keyword>
<dbReference type="InterPro" id="IPR027417">
    <property type="entry name" value="P-loop_NTPase"/>
</dbReference>
<dbReference type="SMART" id="SM00533">
    <property type="entry name" value="MUTSd"/>
    <property type="match status" value="1"/>
</dbReference>
<dbReference type="HAMAP" id="MF_00096">
    <property type="entry name" value="MutS"/>
    <property type="match status" value="1"/>
</dbReference>
<dbReference type="GO" id="GO:0003684">
    <property type="term" value="F:damaged DNA binding"/>
    <property type="evidence" value="ECO:0007669"/>
    <property type="project" value="UniProtKB-UniRule"/>
</dbReference>
<dbReference type="FunFam" id="3.40.50.300:FF:000870">
    <property type="entry name" value="MutS protein homolog 4"/>
    <property type="match status" value="1"/>
</dbReference>
<gene>
    <name evidence="9" type="primary">mutS</name>
    <name evidence="12" type="ORF">SAMN05421880_11039</name>
</gene>
<reference evidence="12 13" key="1">
    <citation type="submission" date="2016-10" db="EMBL/GenBank/DDBJ databases">
        <authorList>
            <person name="de Groot N.N."/>
        </authorList>
    </citation>
    <scope>NUCLEOTIDE SEQUENCE [LARGE SCALE GENOMIC DNA]</scope>
    <source>
        <strain evidence="12 13">Nm146</strain>
    </source>
</reference>
<evidence type="ECO:0000256" key="7">
    <source>
        <dbReference type="ARBA" id="ARBA00023204"/>
    </source>
</evidence>
<dbReference type="EMBL" id="FOUF01000010">
    <property type="protein sequence ID" value="SFM23929.1"/>
    <property type="molecule type" value="Genomic_DNA"/>
</dbReference>
<keyword evidence="13" id="KW-1185">Reference proteome</keyword>
<evidence type="ECO:0000256" key="1">
    <source>
        <dbReference type="ARBA" id="ARBA00006271"/>
    </source>
</evidence>
<dbReference type="InterPro" id="IPR007696">
    <property type="entry name" value="DNA_mismatch_repair_MutS_core"/>
</dbReference>
<dbReference type="InterPro" id="IPR045076">
    <property type="entry name" value="MutS"/>
</dbReference>
<sequence length="863" mass="96358">MALENHTPMMQQYLRIKAQHTDKLLFYRMGDFYELFFEDAEKAAKLLDITLTQRGSSAGKPIKMAGVPYHAADQYLAKLVKLGESVAICEQVGDPAKSKGPVERKVIRIITPGTLTDAALLDDKRDCIVLAISLQKSVLGLAWLNLAAGQFRLLETSPANLMSELERLKPAEILLPESLENLPASTESSIYKRLPAWQFDYDNAVRHLTRLMGTHDLSAFGCNEMHAALQAAGAVLEYVRLTQATDIVHIKSLQVEHNENYLRMDAATRHNLEISETLRGESSPTLMSLLDTCSTSMGSRLLRHWLHHPLRDYTALRHRLDSVAQLIEAPGSAAPYKAIKEQLKHIADIERISARIALKSARPRDLSSLRDSLLYFPAITLKVVDLSSMHLTRLAEAMRPENELVTMLQRALLPEPGVLLREGGVIADGYDAELDELRALQNNCGEFLLQLEAKEKARTGIPNLKVEYNRVHGFYIEITHVHSDKIPPDYRRRQTLKNAERYVTPELQAFENKSLSARDQALAREKHLYEMLLDHLLGYIDHLQRMAQSVAELDVLSTFAERAQSLNYTAPIFTDEPVIAIQAGRHPVVESQVDHYIANDAQLGSWDGRARQMLIITGPNMGGKSTYMRQVALIVLLAHCGSYVPASSVRLGPIDQIFTRIGASDDLAGGRSTFMVEMTEIANILRHATAQSLVLVDEIGRGTSTFDGLALAFAIARYLLTKIQSYTLFATHYFELTRLAEEFGQAVNVHLGAVEYKQHIVFLHTVNEGPASQSYGLHVAALAGVPNPVIKAAKKILVQLERDSAMKNPQPDLFMELPRVTSDPLPETTHPIFAYLSQLVPDELTPKQALEQLYTLRSMLDKD</sequence>
<comment type="similarity">
    <text evidence="1 9 10">Belongs to the DNA mismatch repair MutS family.</text>
</comment>
<evidence type="ECO:0000256" key="6">
    <source>
        <dbReference type="ARBA" id="ARBA00023125"/>
    </source>
</evidence>
<dbReference type="SUPFAM" id="SSF55271">
    <property type="entry name" value="DNA repair protein MutS, domain I"/>
    <property type="match status" value="1"/>
</dbReference>
<evidence type="ECO:0000259" key="11">
    <source>
        <dbReference type="PROSITE" id="PS00486"/>
    </source>
</evidence>
<dbReference type="STRING" id="52442.SAMN05421880_11039"/>
<dbReference type="Pfam" id="PF05192">
    <property type="entry name" value="MutS_III"/>
    <property type="match status" value="1"/>
</dbReference>
<keyword evidence="3 9" id="KW-0547">Nucleotide-binding</keyword>
<dbReference type="InterPro" id="IPR005748">
    <property type="entry name" value="DNA_mismatch_repair_MutS"/>
</dbReference>
<dbReference type="InterPro" id="IPR007860">
    <property type="entry name" value="DNA_mmatch_repair_MutS_con_dom"/>
</dbReference>
<dbReference type="Gene3D" id="3.40.1170.10">
    <property type="entry name" value="DNA repair protein MutS, domain I"/>
    <property type="match status" value="1"/>
</dbReference>
<dbReference type="GO" id="GO:0005829">
    <property type="term" value="C:cytosol"/>
    <property type="evidence" value="ECO:0007669"/>
    <property type="project" value="TreeGrafter"/>
</dbReference>
<dbReference type="InterPro" id="IPR016151">
    <property type="entry name" value="DNA_mismatch_repair_MutS_N"/>
</dbReference>
<dbReference type="SUPFAM" id="SSF52540">
    <property type="entry name" value="P-loop containing nucleoside triphosphate hydrolases"/>
    <property type="match status" value="1"/>
</dbReference>
<dbReference type="FunFam" id="3.40.1170.10:FF:000001">
    <property type="entry name" value="DNA mismatch repair protein MutS"/>
    <property type="match status" value="1"/>
</dbReference>
<evidence type="ECO:0000256" key="3">
    <source>
        <dbReference type="ARBA" id="ARBA00022741"/>
    </source>
</evidence>
<dbReference type="PANTHER" id="PTHR11361:SF34">
    <property type="entry name" value="DNA MISMATCH REPAIR PROTEIN MSH1, MITOCHONDRIAL"/>
    <property type="match status" value="1"/>
</dbReference>
<dbReference type="SMART" id="SM00534">
    <property type="entry name" value="MUTSac"/>
    <property type="match status" value="1"/>
</dbReference>
<name>A0A1I4P893_9PROT</name>
<dbReference type="Pfam" id="PF05188">
    <property type="entry name" value="MutS_II"/>
    <property type="match status" value="1"/>
</dbReference>
<dbReference type="PIRSF" id="PIRSF037677">
    <property type="entry name" value="DNA_mis_repair_Msh6"/>
    <property type="match status" value="1"/>
</dbReference>
<evidence type="ECO:0000256" key="10">
    <source>
        <dbReference type="RuleBase" id="RU003756"/>
    </source>
</evidence>
<accession>A0A1I4P893</accession>
<dbReference type="InterPro" id="IPR000432">
    <property type="entry name" value="DNA_mismatch_repair_MutS_C"/>
</dbReference>
<evidence type="ECO:0000256" key="5">
    <source>
        <dbReference type="ARBA" id="ARBA00022840"/>
    </source>
</evidence>
<dbReference type="GO" id="GO:0030983">
    <property type="term" value="F:mismatched DNA binding"/>
    <property type="evidence" value="ECO:0007669"/>
    <property type="project" value="InterPro"/>
</dbReference>
<dbReference type="Gene3D" id="1.10.1420.10">
    <property type="match status" value="2"/>
</dbReference>
<dbReference type="NCBIfam" id="TIGR01070">
    <property type="entry name" value="mutS1"/>
    <property type="match status" value="1"/>
</dbReference>
<dbReference type="InterPro" id="IPR007695">
    <property type="entry name" value="DNA_mismatch_repair_MutS-lik_N"/>
</dbReference>
<evidence type="ECO:0000256" key="4">
    <source>
        <dbReference type="ARBA" id="ARBA00022763"/>
    </source>
</evidence>
<dbReference type="Gene3D" id="6.10.140.430">
    <property type="match status" value="1"/>
</dbReference>
<dbReference type="InterPro" id="IPR036187">
    <property type="entry name" value="DNA_mismatch_repair_MutS_sf"/>
</dbReference>
<evidence type="ECO:0000256" key="2">
    <source>
        <dbReference type="ARBA" id="ARBA00021982"/>
    </source>
</evidence>
<dbReference type="AlphaFoldDB" id="A0A1I4P893"/>
<dbReference type="Pfam" id="PF01624">
    <property type="entry name" value="MutS_I"/>
    <property type="match status" value="1"/>
</dbReference>
<dbReference type="GO" id="GO:0006298">
    <property type="term" value="P:mismatch repair"/>
    <property type="evidence" value="ECO:0007669"/>
    <property type="project" value="UniProtKB-UniRule"/>
</dbReference>
<keyword evidence="5 9" id="KW-0067">ATP-binding</keyword>
<dbReference type="Gene3D" id="3.40.50.300">
    <property type="entry name" value="P-loop containing nucleotide triphosphate hydrolases"/>
    <property type="match status" value="1"/>
</dbReference>
<dbReference type="SUPFAM" id="SSF48334">
    <property type="entry name" value="DNA repair protein MutS, domain III"/>
    <property type="match status" value="1"/>
</dbReference>
<dbReference type="Pfam" id="PF05190">
    <property type="entry name" value="MutS_IV"/>
    <property type="match status" value="1"/>
</dbReference>
<feature type="domain" description="DNA mismatch repair proteins mutS family" evidence="11">
    <location>
        <begin position="692"/>
        <end position="708"/>
    </location>
</feature>
<dbReference type="RefSeq" id="WP_244888026.1">
    <property type="nucleotide sequence ID" value="NZ_FOUF01000010.1"/>
</dbReference>
<proteinExistence type="inferred from homology"/>
<keyword evidence="6 9" id="KW-0238">DNA-binding</keyword>